<proteinExistence type="predicted"/>
<accession>A0AAN9RDN7</accession>
<dbReference type="PANTHER" id="PTHR34145">
    <property type="entry name" value="OS02G0105600 PROTEIN"/>
    <property type="match status" value="1"/>
</dbReference>
<gene>
    <name evidence="4" type="ORF">VNO80_05419</name>
</gene>
<keyword evidence="5" id="KW-1185">Reference proteome</keyword>
<sequence>MKDFLSLLPLELLILIISLLPFKEAVKNSVLFKNWLKASKYTKNVEFDELYFVKPDQSLETVEVQRRAFLDFIKIWIENHKGTVLDKFSLKMSIKLPDVGEIIDQCVGFATQRKVKELTLDFADLDWDEDDVYFGDYEAPFELPEQVYAYIGLEYLKLYSCSFIETEVRNFHLLKEVSLGWMKVSLTAIKALLSNCRMLESLSLKRCWSPEKFILEQAETMVLKMLAIDHCRFEFDVFNINAPNLQILKYYGQMKFNSIEIHSPELEEADLDFSLEYSCDGHGYPLYNLVKNLSTVSILTVCSYVLQVIPSGPEQLRMEHNLCVQHLILNASMHADEFLGIAFFLNSCPMLGCLTIQICPKSDLSGYEEPFYFNLTRFWIDFLGDCECLRTSLVEVEIDGYRGHMNENLLLEYLIIRGFVLENMIINLLRDDNGRIVESHSRLYAENLLRVRRASRNLEITIF</sequence>
<reference evidence="4 5" key="1">
    <citation type="submission" date="2024-01" db="EMBL/GenBank/DDBJ databases">
        <title>The genomes of 5 underutilized Papilionoideae crops provide insights into root nodulation and disease resistanc.</title>
        <authorList>
            <person name="Jiang F."/>
        </authorList>
    </citation>
    <scope>NUCLEOTIDE SEQUENCE [LARGE SCALE GENOMIC DNA]</scope>
    <source>
        <strain evidence="4">JINMINGXINNONG_FW02</strain>
        <tissue evidence="4">Leaves</tissue>
    </source>
</reference>
<dbReference type="SUPFAM" id="SSF81383">
    <property type="entry name" value="F-box domain"/>
    <property type="match status" value="1"/>
</dbReference>
<feature type="signal peptide" evidence="1">
    <location>
        <begin position="1"/>
        <end position="25"/>
    </location>
</feature>
<feature type="domain" description="At1g61320/AtMIF1 LRR" evidence="3">
    <location>
        <begin position="77"/>
        <end position="359"/>
    </location>
</feature>
<organism evidence="4 5">
    <name type="scientific">Phaseolus coccineus</name>
    <name type="common">Scarlet runner bean</name>
    <name type="synonym">Phaseolus multiflorus</name>
    <dbReference type="NCBI Taxonomy" id="3886"/>
    <lineage>
        <taxon>Eukaryota</taxon>
        <taxon>Viridiplantae</taxon>
        <taxon>Streptophyta</taxon>
        <taxon>Embryophyta</taxon>
        <taxon>Tracheophyta</taxon>
        <taxon>Spermatophyta</taxon>
        <taxon>Magnoliopsida</taxon>
        <taxon>eudicotyledons</taxon>
        <taxon>Gunneridae</taxon>
        <taxon>Pentapetalae</taxon>
        <taxon>rosids</taxon>
        <taxon>fabids</taxon>
        <taxon>Fabales</taxon>
        <taxon>Fabaceae</taxon>
        <taxon>Papilionoideae</taxon>
        <taxon>50 kb inversion clade</taxon>
        <taxon>NPAAA clade</taxon>
        <taxon>indigoferoid/millettioid clade</taxon>
        <taxon>Phaseoleae</taxon>
        <taxon>Phaseolus</taxon>
    </lineage>
</organism>
<dbReference type="Pfam" id="PF23622">
    <property type="entry name" value="LRR_At1g61320_AtMIF1"/>
    <property type="match status" value="1"/>
</dbReference>
<feature type="domain" description="FBD" evidence="2">
    <location>
        <begin position="386"/>
        <end position="426"/>
    </location>
</feature>
<dbReference type="InterPro" id="IPR055357">
    <property type="entry name" value="LRR_At1g61320_AtMIF1"/>
</dbReference>
<evidence type="ECO:0000313" key="4">
    <source>
        <dbReference type="EMBL" id="KAK7372050.1"/>
    </source>
</evidence>
<dbReference type="EMBL" id="JAYMYR010000003">
    <property type="protein sequence ID" value="KAK7372050.1"/>
    <property type="molecule type" value="Genomic_DNA"/>
</dbReference>
<dbReference type="AlphaFoldDB" id="A0AAN9RDN7"/>
<feature type="chain" id="PRO_5043025758" description="FBD domain-containing protein" evidence="1">
    <location>
        <begin position="26"/>
        <end position="463"/>
    </location>
</feature>
<evidence type="ECO:0000259" key="3">
    <source>
        <dbReference type="Pfam" id="PF23622"/>
    </source>
</evidence>
<dbReference type="Proteomes" id="UP001374584">
    <property type="component" value="Unassembled WGS sequence"/>
</dbReference>
<evidence type="ECO:0000259" key="2">
    <source>
        <dbReference type="Pfam" id="PF08387"/>
    </source>
</evidence>
<evidence type="ECO:0008006" key="6">
    <source>
        <dbReference type="Google" id="ProtNLM"/>
    </source>
</evidence>
<comment type="caution">
    <text evidence="4">The sequence shown here is derived from an EMBL/GenBank/DDBJ whole genome shotgun (WGS) entry which is preliminary data.</text>
</comment>
<dbReference type="PANTHER" id="PTHR34145:SF28">
    <property type="entry name" value="F-BOX DOMAIN-CONTAINING PROTEIN"/>
    <property type="match status" value="1"/>
</dbReference>
<evidence type="ECO:0000313" key="5">
    <source>
        <dbReference type="Proteomes" id="UP001374584"/>
    </source>
</evidence>
<protein>
    <recommendedName>
        <fullName evidence="6">FBD domain-containing protein</fullName>
    </recommendedName>
</protein>
<dbReference type="InterPro" id="IPR036047">
    <property type="entry name" value="F-box-like_dom_sf"/>
</dbReference>
<dbReference type="InterPro" id="IPR053772">
    <property type="entry name" value="At1g61320/At1g61330-like"/>
</dbReference>
<dbReference type="InterPro" id="IPR032675">
    <property type="entry name" value="LRR_dom_sf"/>
</dbReference>
<dbReference type="InterPro" id="IPR006566">
    <property type="entry name" value="FBD"/>
</dbReference>
<dbReference type="Gene3D" id="3.80.10.10">
    <property type="entry name" value="Ribonuclease Inhibitor"/>
    <property type="match status" value="1"/>
</dbReference>
<name>A0AAN9RDN7_PHACN</name>
<dbReference type="SUPFAM" id="SSF52047">
    <property type="entry name" value="RNI-like"/>
    <property type="match status" value="1"/>
</dbReference>
<dbReference type="Pfam" id="PF08387">
    <property type="entry name" value="FBD"/>
    <property type="match status" value="1"/>
</dbReference>
<evidence type="ECO:0000256" key="1">
    <source>
        <dbReference type="SAM" id="SignalP"/>
    </source>
</evidence>
<keyword evidence="1" id="KW-0732">Signal</keyword>